<reference evidence="1" key="1">
    <citation type="journal article" date="2021" name="Proc. Natl. Acad. Sci. U.S.A.">
        <title>A Catalog of Tens of Thousands of Viruses from Human Metagenomes Reveals Hidden Associations with Chronic Diseases.</title>
        <authorList>
            <person name="Tisza M.J."/>
            <person name="Buck C.B."/>
        </authorList>
    </citation>
    <scope>NUCLEOTIDE SEQUENCE</scope>
    <source>
        <strain evidence="1">CtAca11</strain>
    </source>
</reference>
<accession>A0A8S5Q5V6</accession>
<evidence type="ECO:0000313" key="1">
    <source>
        <dbReference type="EMBL" id="DAE14703.1"/>
    </source>
</evidence>
<organism evidence="1">
    <name type="scientific">Myoviridae sp. ctAca11</name>
    <dbReference type="NCBI Taxonomy" id="2825043"/>
    <lineage>
        <taxon>Viruses</taxon>
        <taxon>Duplodnaviria</taxon>
        <taxon>Heunggongvirae</taxon>
        <taxon>Uroviricota</taxon>
        <taxon>Caudoviricetes</taxon>
    </lineage>
</organism>
<name>A0A8S5Q5V6_9CAUD</name>
<sequence length="128" mass="14636">MQFPEKNKKIKKRGAAMPRYVIDGDWNGMVSPGNIDLDSRPVVKMPNGEYATVRSASFTMPDGYEYLLPTITQDGRALWWAPDIINYYRKTGQYLGKFKDADSADAYAQALHESQEKQYADLWKKMSS</sequence>
<dbReference type="EMBL" id="BK015590">
    <property type="protein sequence ID" value="DAE14703.1"/>
    <property type="molecule type" value="Genomic_DNA"/>
</dbReference>
<protein>
    <submittedName>
        <fullName evidence="1">Uncharacterized protein</fullName>
    </submittedName>
</protein>
<proteinExistence type="predicted"/>